<accession>F5S4D8</accession>
<proteinExistence type="predicted"/>
<dbReference type="EMBL" id="AFHS01000003">
    <property type="protein sequence ID" value="EGK12226.1"/>
    <property type="molecule type" value="Genomic_DNA"/>
</dbReference>
<gene>
    <name evidence="1" type="ORF">HMPREF0476_0071</name>
</gene>
<protein>
    <submittedName>
        <fullName evidence="1">Uncharacterized protein</fullName>
    </submittedName>
</protein>
<organism evidence="1 2">
    <name type="scientific">Kingella kingae ATCC 23330</name>
    <dbReference type="NCBI Taxonomy" id="887327"/>
    <lineage>
        <taxon>Bacteria</taxon>
        <taxon>Pseudomonadati</taxon>
        <taxon>Pseudomonadota</taxon>
        <taxon>Betaproteobacteria</taxon>
        <taxon>Neisseriales</taxon>
        <taxon>Neisseriaceae</taxon>
        <taxon>Kingella</taxon>
    </lineage>
</organism>
<dbReference type="Proteomes" id="UP000004207">
    <property type="component" value="Unassembled WGS sequence"/>
</dbReference>
<comment type="caution">
    <text evidence="1">The sequence shown here is derived from an EMBL/GenBank/DDBJ whole genome shotgun (WGS) entry which is preliminary data.</text>
</comment>
<keyword evidence="2" id="KW-1185">Reference proteome</keyword>
<sequence length="41" mass="4919">MQDKPTYYLFHTVQQSFKSCLLQAGFFTTVQIEQSHRWLLP</sequence>
<reference evidence="1 2" key="1">
    <citation type="submission" date="2011-04" db="EMBL/GenBank/DDBJ databases">
        <authorList>
            <person name="Muzny D."/>
            <person name="Qin X."/>
            <person name="Deng J."/>
            <person name="Jiang H."/>
            <person name="Liu Y."/>
            <person name="Qu J."/>
            <person name="Song X.-Z."/>
            <person name="Zhang L."/>
            <person name="Thornton R."/>
            <person name="Coyle M."/>
            <person name="Francisco L."/>
            <person name="Jackson L."/>
            <person name="Javaid M."/>
            <person name="Korchina V."/>
            <person name="Kovar C."/>
            <person name="Mata R."/>
            <person name="Mathew T."/>
            <person name="Ngo R."/>
            <person name="Nguyen L."/>
            <person name="Nguyen N."/>
            <person name="Okwuonu G."/>
            <person name="Ongeri F."/>
            <person name="Pham C."/>
            <person name="Simmons D."/>
            <person name="Wilczek-Boney K."/>
            <person name="Hale W."/>
            <person name="Jakkamsetti A."/>
            <person name="Pham P."/>
            <person name="Ruth R."/>
            <person name="San Lucas F."/>
            <person name="Warren J."/>
            <person name="Zhang J."/>
            <person name="Zhao Z."/>
            <person name="Zhou C."/>
            <person name="Zhu D."/>
            <person name="Lee S."/>
            <person name="Bess C."/>
            <person name="Blankenburg K."/>
            <person name="Forbes L."/>
            <person name="Fu Q."/>
            <person name="Gubbala S."/>
            <person name="Hirani K."/>
            <person name="Jayaseelan J.C."/>
            <person name="Lara F."/>
            <person name="Munidasa M."/>
            <person name="Palculict T."/>
            <person name="Patil S."/>
            <person name="Pu L.-L."/>
            <person name="Saada N."/>
            <person name="Tang L."/>
            <person name="Weissenberger G."/>
            <person name="Zhu Y."/>
            <person name="Hemphill L."/>
            <person name="Shang Y."/>
            <person name="Youmans B."/>
            <person name="Ayvaz T."/>
            <person name="Ross M."/>
            <person name="Santibanez J."/>
            <person name="Aqrawi P."/>
            <person name="Gross S."/>
            <person name="Joshi V."/>
            <person name="Fowler G."/>
            <person name="Nazareth L."/>
            <person name="Reid J."/>
            <person name="Worley K."/>
            <person name="Petrosino J."/>
            <person name="Highlander S."/>
            <person name="Gibbs R."/>
        </authorList>
    </citation>
    <scope>NUCLEOTIDE SEQUENCE [LARGE SCALE GENOMIC DNA]</scope>
    <source>
        <strain evidence="1 2">ATCC 23330</strain>
    </source>
</reference>
<name>F5S4D8_KINKI</name>
<evidence type="ECO:0000313" key="2">
    <source>
        <dbReference type="Proteomes" id="UP000004207"/>
    </source>
</evidence>
<evidence type="ECO:0000313" key="1">
    <source>
        <dbReference type="EMBL" id="EGK12226.1"/>
    </source>
</evidence>
<dbReference type="HOGENOM" id="CLU_3290980_0_0_4"/>
<dbReference type="AlphaFoldDB" id="F5S4D8"/>